<evidence type="ECO:0000256" key="1">
    <source>
        <dbReference type="SAM" id="Phobius"/>
    </source>
</evidence>
<gene>
    <name evidence="2" type="ORF">LITE_LOCUS6844</name>
</gene>
<sequence>MLSVIWHYKGFVLEVGMRLLIQRILGTLFSYSNTHVFIVKK</sequence>
<dbReference type="Proteomes" id="UP001154282">
    <property type="component" value="Unassembled WGS sequence"/>
</dbReference>
<evidence type="ECO:0000313" key="2">
    <source>
        <dbReference type="EMBL" id="CAI0390695.1"/>
    </source>
</evidence>
<dbReference type="AlphaFoldDB" id="A0AAV0I3A3"/>
<evidence type="ECO:0000313" key="3">
    <source>
        <dbReference type="Proteomes" id="UP001154282"/>
    </source>
</evidence>
<keyword evidence="1" id="KW-0812">Transmembrane</keyword>
<keyword evidence="3" id="KW-1185">Reference proteome</keyword>
<proteinExistence type="predicted"/>
<accession>A0AAV0I3A3</accession>
<comment type="caution">
    <text evidence="2">The sequence shown here is derived from an EMBL/GenBank/DDBJ whole genome shotgun (WGS) entry which is preliminary data.</text>
</comment>
<organism evidence="2 3">
    <name type="scientific">Linum tenue</name>
    <dbReference type="NCBI Taxonomy" id="586396"/>
    <lineage>
        <taxon>Eukaryota</taxon>
        <taxon>Viridiplantae</taxon>
        <taxon>Streptophyta</taxon>
        <taxon>Embryophyta</taxon>
        <taxon>Tracheophyta</taxon>
        <taxon>Spermatophyta</taxon>
        <taxon>Magnoliopsida</taxon>
        <taxon>eudicotyledons</taxon>
        <taxon>Gunneridae</taxon>
        <taxon>Pentapetalae</taxon>
        <taxon>rosids</taxon>
        <taxon>fabids</taxon>
        <taxon>Malpighiales</taxon>
        <taxon>Linaceae</taxon>
        <taxon>Linum</taxon>
    </lineage>
</organism>
<keyword evidence="1" id="KW-1133">Transmembrane helix</keyword>
<dbReference type="EMBL" id="CAMGYJ010000003">
    <property type="protein sequence ID" value="CAI0390695.1"/>
    <property type="molecule type" value="Genomic_DNA"/>
</dbReference>
<reference evidence="2" key="1">
    <citation type="submission" date="2022-08" db="EMBL/GenBank/DDBJ databases">
        <authorList>
            <person name="Gutierrez-Valencia J."/>
        </authorList>
    </citation>
    <scope>NUCLEOTIDE SEQUENCE</scope>
</reference>
<feature type="transmembrane region" description="Helical" evidence="1">
    <location>
        <begin position="20"/>
        <end position="39"/>
    </location>
</feature>
<name>A0AAV0I3A3_9ROSI</name>
<keyword evidence="1" id="KW-0472">Membrane</keyword>
<protein>
    <submittedName>
        <fullName evidence="2">Uncharacterized protein</fullName>
    </submittedName>
</protein>